<dbReference type="EMBL" id="JBHLZP010000279">
    <property type="protein sequence ID" value="MFB9836462.1"/>
    <property type="molecule type" value="Genomic_DNA"/>
</dbReference>
<reference evidence="2 3" key="1">
    <citation type="submission" date="2024-09" db="EMBL/GenBank/DDBJ databases">
        <authorList>
            <person name="Sun Q."/>
            <person name="Mori K."/>
        </authorList>
    </citation>
    <scope>NUCLEOTIDE SEQUENCE [LARGE SCALE GENOMIC DNA]</scope>
    <source>
        <strain evidence="2 3">TBRC 0563</strain>
    </source>
</reference>
<evidence type="ECO:0000256" key="1">
    <source>
        <dbReference type="SAM" id="MobiDB-lite"/>
    </source>
</evidence>
<keyword evidence="3" id="KW-1185">Reference proteome</keyword>
<comment type="caution">
    <text evidence="2">The sequence shown here is derived from an EMBL/GenBank/DDBJ whole genome shotgun (WGS) entry which is preliminary data.</text>
</comment>
<accession>A0ABV5YR54</accession>
<dbReference type="Proteomes" id="UP001589627">
    <property type="component" value="Unassembled WGS sequence"/>
</dbReference>
<dbReference type="RefSeq" id="WP_378209277.1">
    <property type="nucleotide sequence ID" value="NZ_JBHLZP010000279.1"/>
</dbReference>
<protein>
    <submittedName>
        <fullName evidence="2">Uncharacterized protein</fullName>
    </submittedName>
</protein>
<sequence length="800" mass="90161">MRTVEPEQAQEEAERLIRGLDGAELRRHENALRNMIGHFLKKRKRALTEELERLLAASAEGVTVKARLVIAPPRRDPAVPPKDEPPETHTSESVNDKLAQFTRSLDQLAQHRIFQWSTDYRQQLSSYFDWFFGVTDRASLGGDIQQRIAHHSREIFQKGFDYLQEQGELVDYAVAKSINGLQAFLDLPIEFYSAKLPLASDVRTARRLRALTSAMLTGILDGYTDMEFGEAVGGQILPRYGRSWGHALAFLTAADLEYLVSKIEVGDFRDGVSNNVVPLVEALDKIGKGRSHAPLPALSQFLWSHAERRLEISLRPSSLASNQQLIQIQCHFQFIDRAALDEASTRNVTLLIGPARGDLRTFINTSRHLRDITVTTDGDPATTETAREAILSTLNFRSYRQGTRSALSQPLSHNHARDFPLDRPRLLRFAHVYRQSVQDLLRTFDRRNGVRLWCSVRRSGKTTAGLDLGSTTARSTVITQTCETAGAASSDGEFFAGVTAALDEGRRIPKTFLSDLIARCGVLRQGDGDRIVFVLDEYETLFGEFRRALRIEPDIRYPVIQPLLNQMVGFSHDNLLVFLGQQPDAHHILMDQNQLSPYVRQDPFPLFFHEHGDASEEFTQFVAKVLANRMDFEPSFTDGLFRETSGHPFLTVKLLIDLVDWLIDIGRPAAGLRLTGEDMAEFAKVRLRKERFNMIREYVFFRKAAAEAMSALGREQTPWLHAVYVCLSEIGRSSPQTLTCTRGDFRGIAEDVTQRMSEDPDLLLSSGAQSNFFVFDEDTVRPRIPLLCRIAAISRGKTSA</sequence>
<gene>
    <name evidence="2" type="ORF">ACFFNX_30245</name>
</gene>
<name>A0ABV5YR54_9ACTN</name>
<organism evidence="2 3">
    <name type="scientific">Actinoallomurus acaciae</name>
    <dbReference type="NCBI Taxonomy" id="502577"/>
    <lineage>
        <taxon>Bacteria</taxon>
        <taxon>Bacillati</taxon>
        <taxon>Actinomycetota</taxon>
        <taxon>Actinomycetes</taxon>
        <taxon>Streptosporangiales</taxon>
        <taxon>Thermomonosporaceae</taxon>
        <taxon>Actinoallomurus</taxon>
    </lineage>
</organism>
<feature type="region of interest" description="Disordered" evidence="1">
    <location>
        <begin position="73"/>
        <end position="95"/>
    </location>
</feature>
<feature type="compositionally biased region" description="Basic and acidic residues" evidence="1">
    <location>
        <begin position="73"/>
        <end position="90"/>
    </location>
</feature>
<evidence type="ECO:0000313" key="2">
    <source>
        <dbReference type="EMBL" id="MFB9836462.1"/>
    </source>
</evidence>
<evidence type="ECO:0000313" key="3">
    <source>
        <dbReference type="Proteomes" id="UP001589627"/>
    </source>
</evidence>
<proteinExistence type="predicted"/>